<dbReference type="EMBL" id="JAWIZZ010000047">
    <property type="protein sequence ID" value="KAK5779067.1"/>
    <property type="molecule type" value="Genomic_DNA"/>
</dbReference>
<dbReference type="AlphaFoldDB" id="A0AAN7WMR2"/>
<dbReference type="Gene3D" id="3.60.21.70">
    <property type="entry name" value="PhoD-like phosphatase"/>
    <property type="match status" value="1"/>
</dbReference>
<gene>
    <name evidence="2" type="ORF">RI543_002951</name>
</gene>
<keyword evidence="3" id="KW-1185">Reference proteome</keyword>
<dbReference type="InterPro" id="IPR043904">
    <property type="entry name" value="PhoD_2-like"/>
</dbReference>
<dbReference type="InterPro" id="IPR038607">
    <property type="entry name" value="PhoD-like_sf"/>
</dbReference>
<dbReference type="InterPro" id="IPR018946">
    <property type="entry name" value="PhoD-like_MPP"/>
</dbReference>
<sequence length="736" mass="85239">MVFNFNKKKWFESWDPKTLYYEKLRGTDQCCKESPINSISEGIICGPVLRLLYVDYGKNQYLGSILIVTKNLSDLMKQPVIKYVCGPLDFQVNTIMEPTKATDKFTDEIDNNNNNFDCELTEGVFTPTLFHEDQLGENTFQFYRYMIDLPLVEHDQMVRYSVDSNWESHYRFYVPSRTKNFNVMAYSCSGFSLAVDTSRFKGSLWYDVLQKHSKVHYNVMLGGGDQIYSDSIKLYSPKVAHWINTKNQITKYTMKVDLSFRKDMENFYLKEYLEWYGFGYWHGSTEKSMTTQRLLPLALATIPSINIWDDHDIIDGFGSYNDSFMQTEVFSNIGQAAYKYYMLFQHHVSIDEKEPYLSTKNWILGSNPGAYIKEKSHSIWTKLGPNMALLGLDCRTERKLKQVISWDTYKLLFQRVSAEIELSQKQKEQRIDHLLIMLGIPIAYTRLVWLEWLFSSKLLAPLKYLSKKNIVGHGLLNDFNGDVELLDDLNDHWCARYHKAERNFLVSKLQDLSAKYGIRVTILSGDVHLASIGRFRSKLHSSLKRNEDVNMKADVFENPEYDSRLIFNVISSAIVNTPPPDGMARLLQEKNKLHHFDDETEENNIEIFKVETNGKKRRRNNAFLNKRNWSDIIPVKNVIENEYLQGILNIKVGDKHVPGIVKGPQCDSILLKQIEKSNLKNQSYPVTKNGIICSIHAEIDESSMNSETSWYFLPIPDLQTGGGKKLSHTGMKHSII</sequence>
<accession>A0AAN7WMR2</accession>
<comment type="caution">
    <text evidence="2">The sequence shown here is derived from an EMBL/GenBank/DDBJ whole genome shotgun (WGS) entry which is preliminary data.</text>
</comment>
<dbReference type="GO" id="GO:0016020">
    <property type="term" value="C:membrane"/>
    <property type="evidence" value="ECO:0007669"/>
    <property type="project" value="TreeGrafter"/>
</dbReference>
<name>A0AAN7WMR2_9SACH</name>
<evidence type="ECO:0000313" key="3">
    <source>
        <dbReference type="Proteomes" id="UP001306508"/>
    </source>
</evidence>
<feature type="domain" description="PhoD-like phosphatase" evidence="1">
    <location>
        <begin position="468"/>
        <end position="643"/>
    </location>
</feature>
<evidence type="ECO:0000259" key="1">
    <source>
        <dbReference type="Pfam" id="PF19050"/>
    </source>
</evidence>
<feature type="domain" description="PhoD-like phosphatase" evidence="1">
    <location>
        <begin position="160"/>
        <end position="453"/>
    </location>
</feature>
<dbReference type="PANTHER" id="PTHR46689:SF1">
    <property type="entry name" value="PHOD-LIKE PHOSPHATASE DOMAIN-CONTAINING PROTEIN"/>
    <property type="match status" value="1"/>
</dbReference>
<dbReference type="CDD" id="cd07389">
    <property type="entry name" value="MPP_PhoD"/>
    <property type="match status" value="1"/>
</dbReference>
<protein>
    <recommendedName>
        <fullName evidence="1">PhoD-like phosphatase domain-containing protein</fullName>
    </recommendedName>
</protein>
<dbReference type="PANTHER" id="PTHR46689">
    <property type="entry name" value="MEMBRANE PROTEIN, PUTATIVE-RELATED"/>
    <property type="match status" value="1"/>
</dbReference>
<proteinExistence type="predicted"/>
<dbReference type="Proteomes" id="UP001306508">
    <property type="component" value="Unassembled WGS sequence"/>
</dbReference>
<evidence type="ECO:0000313" key="2">
    <source>
        <dbReference type="EMBL" id="KAK5779067.1"/>
    </source>
</evidence>
<reference evidence="3" key="1">
    <citation type="submission" date="2023-07" db="EMBL/GenBank/DDBJ databases">
        <title>A draft genome of Kazachstania heterogenica Y-27499.</title>
        <authorList>
            <person name="Donic C."/>
            <person name="Kralova J.S."/>
            <person name="Fidel L."/>
            <person name="Ben-Dor S."/>
            <person name="Jung S."/>
        </authorList>
    </citation>
    <scope>NUCLEOTIDE SEQUENCE [LARGE SCALE GENOMIC DNA]</scope>
    <source>
        <strain evidence="3">Y27499</strain>
    </source>
</reference>
<organism evidence="2 3">
    <name type="scientific">Arxiozyma heterogenica</name>
    <dbReference type="NCBI Taxonomy" id="278026"/>
    <lineage>
        <taxon>Eukaryota</taxon>
        <taxon>Fungi</taxon>
        <taxon>Dikarya</taxon>
        <taxon>Ascomycota</taxon>
        <taxon>Saccharomycotina</taxon>
        <taxon>Saccharomycetes</taxon>
        <taxon>Saccharomycetales</taxon>
        <taxon>Saccharomycetaceae</taxon>
        <taxon>Arxiozyma</taxon>
    </lineage>
</organism>
<dbReference type="Pfam" id="PF19050">
    <property type="entry name" value="PhoD_2"/>
    <property type="match status" value="2"/>
</dbReference>